<proteinExistence type="predicted"/>
<protein>
    <submittedName>
        <fullName evidence="1">Uncharacterized protein</fullName>
    </submittedName>
</protein>
<reference evidence="1 2" key="1">
    <citation type="submission" date="2018-11" db="EMBL/GenBank/DDBJ databases">
        <authorList>
            <consortium name="Pathogen Informatics"/>
        </authorList>
    </citation>
    <scope>NUCLEOTIDE SEQUENCE [LARGE SCALE GENOMIC DNA]</scope>
</reference>
<name>A0A3P7IX63_STRVU</name>
<dbReference type="Proteomes" id="UP000270094">
    <property type="component" value="Unassembled WGS sequence"/>
</dbReference>
<evidence type="ECO:0000313" key="1">
    <source>
        <dbReference type="EMBL" id="VDM70234.1"/>
    </source>
</evidence>
<gene>
    <name evidence="1" type="ORF">SVUK_LOCUS5232</name>
</gene>
<sequence>MPENQVKADQHRLVIYPATVLNVVNWKNLDSLDDATSNPGRRVLQGSVAVLPLPFTHPGVHNGPPVPFESTKRQGETSYNLSLTPFFILP</sequence>
<dbReference type="AlphaFoldDB" id="A0A3P7IX63"/>
<evidence type="ECO:0000313" key="2">
    <source>
        <dbReference type="Proteomes" id="UP000270094"/>
    </source>
</evidence>
<keyword evidence="2" id="KW-1185">Reference proteome</keyword>
<accession>A0A3P7IX63</accession>
<dbReference type="EMBL" id="UYYB01015246">
    <property type="protein sequence ID" value="VDM70234.1"/>
    <property type="molecule type" value="Genomic_DNA"/>
</dbReference>
<organism evidence="1 2">
    <name type="scientific">Strongylus vulgaris</name>
    <name type="common">Blood worm</name>
    <dbReference type="NCBI Taxonomy" id="40348"/>
    <lineage>
        <taxon>Eukaryota</taxon>
        <taxon>Metazoa</taxon>
        <taxon>Ecdysozoa</taxon>
        <taxon>Nematoda</taxon>
        <taxon>Chromadorea</taxon>
        <taxon>Rhabditida</taxon>
        <taxon>Rhabditina</taxon>
        <taxon>Rhabditomorpha</taxon>
        <taxon>Strongyloidea</taxon>
        <taxon>Strongylidae</taxon>
        <taxon>Strongylus</taxon>
    </lineage>
</organism>